<accession>A0A7D5ESL0</accession>
<proteinExistence type="predicted"/>
<protein>
    <submittedName>
        <fullName evidence="2">Uncharacterized protein</fullName>
    </submittedName>
</protein>
<keyword evidence="1" id="KW-0472">Membrane</keyword>
<feature type="transmembrane region" description="Helical" evidence="1">
    <location>
        <begin position="91"/>
        <end position="111"/>
    </location>
</feature>
<evidence type="ECO:0000313" key="3">
    <source>
        <dbReference type="Proteomes" id="UP000509638"/>
    </source>
</evidence>
<dbReference type="InterPro" id="IPR046548">
    <property type="entry name" value="DUF6804"/>
</dbReference>
<gene>
    <name evidence="2" type="ORF">HW566_10215</name>
</gene>
<keyword evidence="1" id="KW-0812">Transmembrane</keyword>
<evidence type="ECO:0000313" key="2">
    <source>
        <dbReference type="EMBL" id="QLD12105.1"/>
    </source>
</evidence>
<dbReference type="Proteomes" id="UP000509638">
    <property type="component" value="Chromosome"/>
</dbReference>
<sequence>MASRTVRPAAPAVRQRNALAPGILGSAALVAGLPLVGGEFAGVVAFIVAILALIVAWFAVQAKQWWWAVPMVAVAVLWNPVYPFALEDPVWFVAHVIGAAVFLAAGALIWIPRAAPAR</sequence>
<feature type="transmembrane region" description="Helical" evidence="1">
    <location>
        <begin position="42"/>
        <end position="60"/>
    </location>
</feature>
<feature type="transmembrane region" description="Helical" evidence="1">
    <location>
        <begin position="18"/>
        <end position="36"/>
    </location>
</feature>
<dbReference type="RefSeq" id="WP_178012599.1">
    <property type="nucleotide sequence ID" value="NZ_CP058316.1"/>
</dbReference>
<dbReference type="Pfam" id="PF20619">
    <property type="entry name" value="DUF6804"/>
    <property type="match status" value="1"/>
</dbReference>
<evidence type="ECO:0000256" key="1">
    <source>
        <dbReference type="SAM" id="Phobius"/>
    </source>
</evidence>
<keyword evidence="1" id="KW-1133">Transmembrane helix</keyword>
<dbReference type="EMBL" id="CP058316">
    <property type="protein sequence ID" value="QLD12105.1"/>
    <property type="molecule type" value="Genomic_DNA"/>
</dbReference>
<reference evidence="2 3" key="1">
    <citation type="submission" date="2020-06" db="EMBL/GenBank/DDBJ databases">
        <authorList>
            <person name="Jo H."/>
        </authorList>
    </citation>
    <scope>NUCLEOTIDE SEQUENCE [LARGE SCALE GENOMIC DNA]</scope>
    <source>
        <strain evidence="2 3">I46</strain>
    </source>
</reference>
<organism evidence="2 3">
    <name type="scientific">Microbacterium oleivorans</name>
    <dbReference type="NCBI Taxonomy" id="273677"/>
    <lineage>
        <taxon>Bacteria</taxon>
        <taxon>Bacillati</taxon>
        <taxon>Actinomycetota</taxon>
        <taxon>Actinomycetes</taxon>
        <taxon>Micrococcales</taxon>
        <taxon>Microbacteriaceae</taxon>
        <taxon>Microbacterium</taxon>
    </lineage>
</organism>
<name>A0A7D5ESL0_9MICO</name>
<dbReference type="AlphaFoldDB" id="A0A7D5ESL0"/>
<feature type="transmembrane region" description="Helical" evidence="1">
    <location>
        <begin position="65"/>
        <end position="85"/>
    </location>
</feature>